<dbReference type="InterPro" id="IPR003593">
    <property type="entry name" value="AAA+_ATPase"/>
</dbReference>
<evidence type="ECO:0000256" key="1">
    <source>
        <dbReference type="SAM" id="MobiDB-lite"/>
    </source>
</evidence>
<sequence>MADDNASDSALPSPGNDPPVEAPDLAGAPSLDDVVGLPIKSFLEVSHSGHEEQAPIPSDGTGTICEAKSLFERESEDGYSSKWVEEYPEDATEPLEESSAIKAYAILLRYKKGKGERKKAVELDSVVVQSPLLKEFLKRFFSESREVSEAGRTLVFDAPFKEVWFRWEELGKEVRACEEGVREHLSLFYNTLNEEIRDLKRTLADLGPGRIIFELLWTLFPPGAIVYSKIAGHDRILRVKTTKSYAPLSFDLSCRFIDWDGDSFGLAKETIEIPYFRNAKSIQDLKAYPVEHHRSHKQLEEVLVERGKKFISLGGYHFMAYRGPLQGADWFSRNAKFVESRVIVDTRSFLKYTSNSKKVKDVKGNDGKTLMASEFSLDHLSMCSPILEGYCLKTKTWCRFDIDGIEEIKWNVDAFKSLVLPGDTKKLVLSFVKSHIHRGSAPRFDDFIEGKGQGIAFLLTGEPGVGKTLTAESVAEELRVPLYSISAAELGSSAWQVEETVDKLFDLCYRWNAVLLLDECDIFLERRTSADKEWSQLVLFFLRTLEYYRGILFLTTNRAQVSSFDPALYSRIHLTLNYPSFDQESCKQVWKNFIDRVKPPANITSEELDMLSKRKMNGRQIKNIMRASQLLAADEPGLNTVNSADKNATSDLNSHTPGNASHLRAKGLSAKAYAGHLPHGCEPPKVNTSGLSLALTDAMNNSDEL</sequence>
<evidence type="ECO:0000313" key="3">
    <source>
        <dbReference type="EMBL" id="EKG22466.1"/>
    </source>
</evidence>
<name>K2RIS4_MACPH</name>
<dbReference type="OrthoDB" id="10042665at2759"/>
<feature type="compositionally biased region" description="Polar residues" evidence="1">
    <location>
        <begin position="641"/>
        <end position="659"/>
    </location>
</feature>
<dbReference type="Proteomes" id="UP000007129">
    <property type="component" value="Unassembled WGS sequence"/>
</dbReference>
<proteinExistence type="predicted"/>
<feature type="region of interest" description="Disordered" evidence="1">
    <location>
        <begin position="641"/>
        <end position="661"/>
    </location>
</feature>
<dbReference type="Gene3D" id="3.40.50.300">
    <property type="entry name" value="P-loop containing nucleotide triphosphate hydrolases"/>
    <property type="match status" value="1"/>
</dbReference>
<dbReference type="PANTHER" id="PTHR46411:SF3">
    <property type="entry name" value="AAA+ ATPASE DOMAIN-CONTAINING PROTEIN"/>
    <property type="match status" value="1"/>
</dbReference>
<dbReference type="STRING" id="1126212.K2RIS4"/>
<reference evidence="3 4" key="1">
    <citation type="journal article" date="2012" name="BMC Genomics">
        <title>Tools to kill: Genome of one of the most destructive plant pathogenic fungi Macrophomina phaseolina.</title>
        <authorList>
            <person name="Islam M.S."/>
            <person name="Haque M.S."/>
            <person name="Islam M.M."/>
            <person name="Emdad E.M."/>
            <person name="Halim A."/>
            <person name="Hossen Q.M.M."/>
            <person name="Hossain M.Z."/>
            <person name="Ahmed B."/>
            <person name="Rahim S."/>
            <person name="Rahman M.S."/>
            <person name="Alam M.M."/>
            <person name="Hou S."/>
            <person name="Wan X."/>
            <person name="Saito J.A."/>
            <person name="Alam M."/>
        </authorList>
    </citation>
    <scope>NUCLEOTIDE SEQUENCE [LARGE SCALE GENOMIC DNA]</scope>
    <source>
        <strain evidence="3 4">MS6</strain>
    </source>
</reference>
<dbReference type="SUPFAM" id="SSF52540">
    <property type="entry name" value="P-loop containing nucleoside triphosphate hydrolases"/>
    <property type="match status" value="1"/>
</dbReference>
<protein>
    <submittedName>
        <fullName evidence="3">ATPase AAA+ type core</fullName>
    </submittedName>
</protein>
<dbReference type="InterPro" id="IPR054289">
    <property type="entry name" value="DUF7025"/>
</dbReference>
<dbReference type="SMART" id="SM00382">
    <property type="entry name" value="AAA"/>
    <property type="match status" value="1"/>
</dbReference>
<gene>
    <name evidence="3" type="ORF">MPH_00201</name>
</gene>
<dbReference type="InterPro" id="IPR003959">
    <property type="entry name" value="ATPase_AAA_core"/>
</dbReference>
<evidence type="ECO:0000259" key="2">
    <source>
        <dbReference type="SMART" id="SM00382"/>
    </source>
</evidence>
<dbReference type="VEuPathDB" id="FungiDB:MPH_00201"/>
<dbReference type="InterPro" id="IPR027417">
    <property type="entry name" value="P-loop_NTPase"/>
</dbReference>
<dbReference type="AlphaFoldDB" id="K2RIS4"/>
<dbReference type="Pfam" id="PF22942">
    <property type="entry name" value="DUF7025"/>
    <property type="match status" value="1"/>
</dbReference>
<dbReference type="eggNOG" id="KOG0742">
    <property type="taxonomic scope" value="Eukaryota"/>
</dbReference>
<dbReference type="InParanoid" id="K2RIS4"/>
<accession>K2RIS4</accession>
<dbReference type="CDD" id="cd19481">
    <property type="entry name" value="RecA-like_protease"/>
    <property type="match status" value="1"/>
</dbReference>
<feature type="domain" description="AAA+ ATPase" evidence="2">
    <location>
        <begin position="453"/>
        <end position="582"/>
    </location>
</feature>
<dbReference type="HOGENOM" id="CLU_004471_6_3_1"/>
<dbReference type="PANTHER" id="PTHR46411">
    <property type="entry name" value="FAMILY ATPASE, PUTATIVE-RELATED"/>
    <property type="match status" value="1"/>
</dbReference>
<organism evidence="3 4">
    <name type="scientific">Macrophomina phaseolina (strain MS6)</name>
    <name type="common">Charcoal rot fungus</name>
    <dbReference type="NCBI Taxonomy" id="1126212"/>
    <lineage>
        <taxon>Eukaryota</taxon>
        <taxon>Fungi</taxon>
        <taxon>Dikarya</taxon>
        <taxon>Ascomycota</taxon>
        <taxon>Pezizomycotina</taxon>
        <taxon>Dothideomycetes</taxon>
        <taxon>Dothideomycetes incertae sedis</taxon>
        <taxon>Botryosphaeriales</taxon>
        <taxon>Botryosphaeriaceae</taxon>
        <taxon>Macrophomina</taxon>
    </lineage>
</organism>
<feature type="region of interest" description="Disordered" evidence="1">
    <location>
        <begin position="1"/>
        <end position="32"/>
    </location>
</feature>
<dbReference type="GO" id="GO:0005524">
    <property type="term" value="F:ATP binding"/>
    <property type="evidence" value="ECO:0007669"/>
    <property type="project" value="InterPro"/>
</dbReference>
<dbReference type="EMBL" id="AHHD01000008">
    <property type="protein sequence ID" value="EKG22466.1"/>
    <property type="molecule type" value="Genomic_DNA"/>
</dbReference>
<evidence type="ECO:0000313" key="4">
    <source>
        <dbReference type="Proteomes" id="UP000007129"/>
    </source>
</evidence>
<dbReference type="Pfam" id="PF00004">
    <property type="entry name" value="AAA"/>
    <property type="match status" value="1"/>
</dbReference>
<dbReference type="GO" id="GO:0016887">
    <property type="term" value="F:ATP hydrolysis activity"/>
    <property type="evidence" value="ECO:0007669"/>
    <property type="project" value="InterPro"/>
</dbReference>
<comment type="caution">
    <text evidence="3">The sequence shown here is derived from an EMBL/GenBank/DDBJ whole genome shotgun (WGS) entry which is preliminary data.</text>
</comment>